<evidence type="ECO:0000256" key="9">
    <source>
        <dbReference type="ARBA" id="ARBA00022692"/>
    </source>
</evidence>
<keyword evidence="13 18" id="KW-0472">Membrane</keyword>
<evidence type="ECO:0000256" key="16">
    <source>
        <dbReference type="RuleBase" id="RU003938"/>
    </source>
</evidence>
<feature type="transmembrane region" description="Helical" evidence="18">
    <location>
        <begin position="1435"/>
        <end position="1453"/>
    </location>
</feature>
<dbReference type="Pfam" id="PF01148">
    <property type="entry name" value="CTP_transf_1"/>
    <property type="match status" value="1"/>
</dbReference>
<feature type="compositionally biased region" description="Polar residues" evidence="17">
    <location>
        <begin position="636"/>
        <end position="646"/>
    </location>
</feature>
<keyword evidence="20" id="KW-1185">Reference proteome</keyword>
<keyword evidence="12" id="KW-0443">Lipid metabolism</keyword>
<feature type="compositionally biased region" description="Basic and acidic residues" evidence="17">
    <location>
        <begin position="743"/>
        <end position="752"/>
    </location>
</feature>
<comment type="pathway">
    <text evidence="4">Lipid metabolism.</text>
</comment>
<dbReference type="EMBL" id="CAJHUC010000791">
    <property type="protein sequence ID" value="CAD7698231.1"/>
    <property type="molecule type" value="Genomic_DNA"/>
</dbReference>
<feature type="compositionally biased region" description="Basic and acidic residues" evidence="17">
    <location>
        <begin position="325"/>
        <end position="337"/>
    </location>
</feature>
<feature type="compositionally biased region" description="Basic residues" evidence="17">
    <location>
        <begin position="72"/>
        <end position="89"/>
    </location>
</feature>
<evidence type="ECO:0000256" key="18">
    <source>
        <dbReference type="SAM" id="Phobius"/>
    </source>
</evidence>
<feature type="compositionally biased region" description="Basic and acidic residues" evidence="17">
    <location>
        <begin position="43"/>
        <end position="56"/>
    </location>
</feature>
<feature type="region of interest" description="Disordered" evidence="17">
    <location>
        <begin position="195"/>
        <end position="810"/>
    </location>
</feature>
<keyword evidence="15" id="KW-1208">Phospholipid metabolism</keyword>
<gene>
    <name evidence="19" type="ORF">OSTQU699_LOCUS3592</name>
</gene>
<keyword evidence="7" id="KW-0444">Lipid biosynthesis</keyword>
<feature type="transmembrane region" description="Helical" evidence="18">
    <location>
        <begin position="1490"/>
        <end position="1515"/>
    </location>
</feature>
<dbReference type="PROSITE" id="PS01315">
    <property type="entry name" value="CDS"/>
    <property type="match status" value="1"/>
</dbReference>
<evidence type="ECO:0000256" key="3">
    <source>
        <dbReference type="ARBA" id="ARBA00005119"/>
    </source>
</evidence>
<keyword evidence="8 16" id="KW-0808">Transferase</keyword>
<feature type="compositionally biased region" description="Basic and acidic residues" evidence="17">
    <location>
        <begin position="608"/>
        <end position="620"/>
    </location>
</feature>
<evidence type="ECO:0000256" key="17">
    <source>
        <dbReference type="SAM" id="MobiDB-lite"/>
    </source>
</evidence>
<dbReference type="GO" id="GO:0004605">
    <property type="term" value="F:phosphatidate cytidylyltransferase activity"/>
    <property type="evidence" value="ECO:0007669"/>
    <property type="project" value="UniProtKB-EC"/>
</dbReference>
<evidence type="ECO:0000256" key="14">
    <source>
        <dbReference type="ARBA" id="ARBA00023209"/>
    </source>
</evidence>
<feature type="transmembrane region" description="Helical" evidence="18">
    <location>
        <begin position="1527"/>
        <end position="1546"/>
    </location>
</feature>
<evidence type="ECO:0000256" key="5">
    <source>
        <dbReference type="ARBA" id="ARBA00010185"/>
    </source>
</evidence>
<comment type="caution">
    <text evidence="19">The sequence shown here is derived from an EMBL/GenBank/DDBJ whole genome shotgun (WGS) entry which is preliminary data.</text>
</comment>
<evidence type="ECO:0000256" key="8">
    <source>
        <dbReference type="ARBA" id="ARBA00022679"/>
    </source>
</evidence>
<organism evidence="19 20">
    <name type="scientific">Ostreobium quekettii</name>
    <dbReference type="NCBI Taxonomy" id="121088"/>
    <lineage>
        <taxon>Eukaryota</taxon>
        <taxon>Viridiplantae</taxon>
        <taxon>Chlorophyta</taxon>
        <taxon>core chlorophytes</taxon>
        <taxon>Ulvophyceae</taxon>
        <taxon>TCBD clade</taxon>
        <taxon>Bryopsidales</taxon>
        <taxon>Ostreobineae</taxon>
        <taxon>Ostreobiaceae</taxon>
        <taxon>Ostreobium</taxon>
    </lineage>
</organism>
<keyword evidence="14" id="KW-0594">Phospholipid biosynthesis</keyword>
<feature type="compositionally biased region" description="Basic and acidic residues" evidence="17">
    <location>
        <begin position="587"/>
        <end position="600"/>
    </location>
</feature>
<comment type="subcellular location">
    <subcellularLocation>
        <location evidence="2">Membrane</location>
        <topology evidence="2">Multi-pass membrane protein</topology>
    </subcellularLocation>
</comment>
<keyword evidence="10 16" id="KW-0548">Nucleotidyltransferase</keyword>
<feature type="compositionally biased region" description="Pro residues" evidence="17">
    <location>
        <begin position="661"/>
        <end position="670"/>
    </location>
</feature>
<evidence type="ECO:0000256" key="13">
    <source>
        <dbReference type="ARBA" id="ARBA00023136"/>
    </source>
</evidence>
<feature type="compositionally biased region" description="Basic and acidic residues" evidence="17">
    <location>
        <begin position="489"/>
        <end position="498"/>
    </location>
</feature>
<feature type="region of interest" description="Disordered" evidence="17">
    <location>
        <begin position="855"/>
        <end position="875"/>
    </location>
</feature>
<feature type="compositionally biased region" description="Polar residues" evidence="17">
    <location>
        <begin position="503"/>
        <end position="520"/>
    </location>
</feature>
<evidence type="ECO:0000256" key="15">
    <source>
        <dbReference type="ARBA" id="ARBA00023264"/>
    </source>
</evidence>
<proteinExistence type="inferred from homology"/>
<dbReference type="InterPro" id="IPR000374">
    <property type="entry name" value="PC_trans"/>
</dbReference>
<feature type="compositionally biased region" description="Basic and acidic residues" evidence="17">
    <location>
        <begin position="270"/>
        <end position="286"/>
    </location>
</feature>
<evidence type="ECO:0000256" key="10">
    <source>
        <dbReference type="ARBA" id="ARBA00022695"/>
    </source>
</evidence>
<feature type="transmembrane region" description="Helical" evidence="18">
    <location>
        <begin position="1622"/>
        <end position="1644"/>
    </location>
</feature>
<name>A0A8S1IWY8_9CHLO</name>
<feature type="region of interest" description="Disordered" evidence="17">
    <location>
        <begin position="144"/>
        <end position="167"/>
    </location>
</feature>
<evidence type="ECO:0000313" key="20">
    <source>
        <dbReference type="Proteomes" id="UP000708148"/>
    </source>
</evidence>
<keyword evidence="11 18" id="KW-1133">Transmembrane helix</keyword>
<comment type="pathway">
    <text evidence="3 16">Phospholipid metabolism; CDP-diacylglycerol biosynthesis; CDP-diacylglycerol from sn-glycerol 3-phosphate: step 3/3.</text>
</comment>
<dbReference type="PANTHER" id="PTHR13773:SF8">
    <property type="entry name" value="PHOSPHATIDATE CYTIDYLYLTRANSFERASE, PHOTORECEPTOR-SPECIFIC"/>
    <property type="match status" value="1"/>
</dbReference>
<reference evidence="19" key="1">
    <citation type="submission" date="2020-12" db="EMBL/GenBank/DDBJ databases">
        <authorList>
            <person name="Iha C."/>
        </authorList>
    </citation>
    <scope>NUCLEOTIDE SEQUENCE</scope>
</reference>
<evidence type="ECO:0000256" key="12">
    <source>
        <dbReference type="ARBA" id="ARBA00023098"/>
    </source>
</evidence>
<dbReference type="GO" id="GO:0008654">
    <property type="term" value="P:phospholipid biosynthetic process"/>
    <property type="evidence" value="ECO:0007669"/>
    <property type="project" value="UniProtKB-KW"/>
</dbReference>
<feature type="region of interest" description="Disordered" evidence="17">
    <location>
        <begin position="1"/>
        <end position="115"/>
    </location>
</feature>
<evidence type="ECO:0000256" key="1">
    <source>
        <dbReference type="ARBA" id="ARBA00001698"/>
    </source>
</evidence>
<feature type="compositionally biased region" description="Basic and acidic residues" evidence="17">
    <location>
        <begin position="407"/>
        <end position="419"/>
    </location>
</feature>
<feature type="transmembrane region" description="Helical" evidence="18">
    <location>
        <begin position="1465"/>
        <end position="1484"/>
    </location>
</feature>
<evidence type="ECO:0000256" key="6">
    <source>
        <dbReference type="ARBA" id="ARBA00012487"/>
    </source>
</evidence>
<comment type="catalytic activity">
    <reaction evidence="1 16">
        <text>a 1,2-diacyl-sn-glycero-3-phosphate + CTP + H(+) = a CDP-1,2-diacyl-sn-glycerol + diphosphate</text>
        <dbReference type="Rhea" id="RHEA:16229"/>
        <dbReference type="ChEBI" id="CHEBI:15378"/>
        <dbReference type="ChEBI" id="CHEBI:33019"/>
        <dbReference type="ChEBI" id="CHEBI:37563"/>
        <dbReference type="ChEBI" id="CHEBI:58332"/>
        <dbReference type="ChEBI" id="CHEBI:58608"/>
        <dbReference type="EC" id="2.7.7.41"/>
    </reaction>
</comment>
<dbReference type="PANTHER" id="PTHR13773">
    <property type="entry name" value="PHOSPHATIDATE CYTIDYLYLTRANSFERASE"/>
    <property type="match status" value="1"/>
</dbReference>
<dbReference type="OrthoDB" id="10260889at2759"/>
<feature type="compositionally biased region" description="Polar residues" evidence="17">
    <location>
        <begin position="855"/>
        <end position="865"/>
    </location>
</feature>
<keyword evidence="9 16" id="KW-0812">Transmembrane</keyword>
<feature type="region of interest" description="Disordered" evidence="17">
    <location>
        <begin position="1291"/>
        <end position="1314"/>
    </location>
</feature>
<dbReference type="EC" id="2.7.7.41" evidence="6 16"/>
<dbReference type="Proteomes" id="UP000708148">
    <property type="component" value="Unassembled WGS sequence"/>
</dbReference>
<dbReference type="InterPro" id="IPR016720">
    <property type="entry name" value="PC_Trfase_euk"/>
</dbReference>
<feature type="compositionally biased region" description="Low complexity" evidence="17">
    <location>
        <begin position="673"/>
        <end position="684"/>
    </location>
</feature>
<evidence type="ECO:0000256" key="7">
    <source>
        <dbReference type="ARBA" id="ARBA00022516"/>
    </source>
</evidence>
<dbReference type="GO" id="GO:0005789">
    <property type="term" value="C:endoplasmic reticulum membrane"/>
    <property type="evidence" value="ECO:0007669"/>
    <property type="project" value="TreeGrafter"/>
</dbReference>
<feature type="compositionally biased region" description="Basic and acidic residues" evidence="17">
    <location>
        <begin position="430"/>
        <end position="458"/>
    </location>
</feature>
<evidence type="ECO:0000256" key="2">
    <source>
        <dbReference type="ARBA" id="ARBA00004141"/>
    </source>
</evidence>
<evidence type="ECO:0000256" key="4">
    <source>
        <dbReference type="ARBA" id="ARBA00005189"/>
    </source>
</evidence>
<protein>
    <recommendedName>
        <fullName evidence="6 16">Phosphatidate cytidylyltransferase</fullName>
        <ecNumber evidence="6 16">2.7.7.41</ecNumber>
    </recommendedName>
</protein>
<evidence type="ECO:0000313" key="19">
    <source>
        <dbReference type="EMBL" id="CAD7698231.1"/>
    </source>
</evidence>
<feature type="compositionally biased region" description="Pro residues" evidence="17">
    <location>
        <begin position="685"/>
        <end position="742"/>
    </location>
</feature>
<evidence type="ECO:0000256" key="11">
    <source>
        <dbReference type="ARBA" id="ARBA00022989"/>
    </source>
</evidence>
<comment type="similarity">
    <text evidence="5 16">Belongs to the CDS family.</text>
</comment>
<accession>A0A8S1IWY8</accession>
<sequence length="1746" mass="193658">MSHKTRPARGADSGRRRDWEPGEVGRVAHRRAASPRSGWRSESPVHKRSEGVHQQHSEWQGQNRQYRDRHEHERRRWQHSKDRHGSKHRWGPEPLHVPADREPGEVACSSGQRAADDSIAHVALQAPPGDGDDKNQMYSAHEQAPGDHQNVVHQDSPDSCGPDQFRPSAISQSLTVRMANDGVAALGSTGGSLNRVPAPHSEVGNLVVNSGQLGDAERQARMQKLKHQRWGTQVDGPAQSAASAPDLGGDKVTTPRPLVTERPGVHQLQRWKEDGMKDGKAGREGSARLGASTSGSQDREQSGTHETPGAGGAPSREASAPVFGKDVKQQHSCEGKPEMVLQPPARSEPVPGHQQQDYPVKAPEVLPDSRPQSLPIHQETPTTSVGRSLPHMGSTTLHAPSASLRQAGKDKEKEPDKLMDGNVASSTVHSHRDWDHGGQNHRSDRRSLPSDGRRDWRFVRRSPPRSRGPQTFKDDVWVAGQPYKRPNRHSHDIRDDAPPWKSSGLSGTSSGQRFSGSTSLQGGGTVRGALPPHGSNAGWGGPHPQAGIPTSGGHTAYADHVPPWKSVPGNAENHRERQSAEGGGRQDWQRGGEARMDGHRRWQSSGHADSRLSPRSHDMQRYQPLAGQYQHPPAQQMANYRSQHWSAPSYRPHGSGQQWHPPLPPGPPPDQVQARQPLPQQAAHRPPPPRTPPGQPPPGHPSGVAPPVPPVDPPPLPPPDPGADVPPPGVSPLPPPPPGSPPRDPHSDKHLDNAGVAVKRKEDDMKMDGNAASHQQQQGMRKRSRWEPPRTVPIPAVERAPSETSSHPSWQRYSHSRSAWSGHNYQRNWQGQHSQSPDWRTLQNNMPWNSYGGSVQGTRMSSSVPGTPPKPSHVGDEAWLKRMDFNQKLRDAMTKGFKRMSKVFGGQDIPGRFRARLACRMFHAACHECDSDYYCTSTDEEDECGRKRLRVTMGMRLRAKKYLEKMVDVKGKKNRNKLRRLDACHLPFVAVFDPNTHFQEEDYPMRIPSNQLNPNDVATDPRMPLPPTRKYVLQIPTLAIDRFALAIKEEKRKTSVATMKQPLLRPPPESGAFHFLTNKGGLSCTAYKLDALRSMVSGGPALGSSVWRADDDLWLPLRHEPYMAEELRTVWATINPEQGACVTDPEECCRIRVANVDDMECSGTFKPIRGGSVHETPDSVRVMLIVTGNSGRPIRVVVIPRQHALGLMAKKIGEGPAKDARWFADANQGLLKALESKAGAVKSDTGVGLNVRSQNKSRAGVHGGFRAVPGLQHRARFSGEVFKKVMGHKGPQRAGLPAMGGPGPKQEQREVVDDEGKQVDLLTERQARIRSFLVRFASTAAMISSFVVTIYMGHVPLMMLIFFLQWCMVRELFELARKGQQEKKLLPGFRAQQWYFFGVATFYVYLRFVKNNLLVEITSNAKLSRLFGWLLKRHSIVSYSLYTAGIIYFVLSLKKGMYLYQFGQYAWTHMILLVVFVPSSFFVSNIFEGIIWFLLPVSLIIVNDISAYMAGFFFGRTPLINLSPKKTWEGFIGGFVITVGLSFVLAEWLSEFDWMTCPRLDFSMGPLSCPRDEVYVPQVYTLEDVSVLLPPSFVEFLGFVSLQLPPVFRDYMMEVTFSAKPIVLHGAVMAVFASLVAPFGGFFASGFKRAFHVKDFAGVIPGHGGVTDRFDCQMLIAVFSYLYYFAFVYKTHNDVGSVLNVIEQLDNHQQIELFLKQGNYLLGVGLLPESSRHCLDQVAALVSDLQ</sequence>